<feature type="domain" description="FRG" evidence="1">
    <location>
        <begin position="30"/>
        <end position="140"/>
    </location>
</feature>
<reference evidence="2" key="1">
    <citation type="submission" date="2023-03" db="EMBL/GenBank/DDBJ databases">
        <title>MT1 and MT2 Draft Genomes of Novel Species.</title>
        <authorList>
            <person name="Venkateswaran K."/>
        </authorList>
    </citation>
    <scope>NUCLEOTIDE SEQUENCE</scope>
    <source>
        <strain evidence="2">F6_3S_P_1C</strain>
    </source>
</reference>
<dbReference type="InterPro" id="IPR014966">
    <property type="entry name" value="FRG-dom"/>
</dbReference>
<name>A0ABT8J6Y9_9BACL</name>
<dbReference type="SMART" id="SM00901">
    <property type="entry name" value="FRG"/>
    <property type="match status" value="1"/>
</dbReference>
<dbReference type="Proteomes" id="UP001174205">
    <property type="component" value="Unassembled WGS sequence"/>
</dbReference>
<organism evidence="2 3">
    <name type="scientific">Paenibacillus vandeheii</name>
    <dbReference type="NCBI Taxonomy" id="3035917"/>
    <lineage>
        <taxon>Bacteria</taxon>
        <taxon>Bacillati</taxon>
        <taxon>Bacillota</taxon>
        <taxon>Bacilli</taxon>
        <taxon>Bacillales</taxon>
        <taxon>Paenibacillaceae</taxon>
        <taxon>Paenibacillus</taxon>
    </lineage>
</organism>
<accession>A0ABT8J6Y9</accession>
<evidence type="ECO:0000313" key="2">
    <source>
        <dbReference type="EMBL" id="MDN4600742.1"/>
    </source>
</evidence>
<keyword evidence="3" id="KW-1185">Reference proteome</keyword>
<dbReference type="Pfam" id="PF08867">
    <property type="entry name" value="FRG"/>
    <property type="match status" value="1"/>
</dbReference>
<dbReference type="RefSeq" id="WP_301245379.1">
    <property type="nucleotide sequence ID" value="NZ_JAROCD010000003.1"/>
</dbReference>
<comment type="caution">
    <text evidence="2">The sequence shown here is derived from an EMBL/GenBank/DDBJ whole genome shotgun (WGS) entry which is preliminary data.</text>
</comment>
<sequence length="264" mass="30211">MSEMFGEIFSPENFLELTDLITNDHLELGKFNVRLWRGQSDIEWPLDSGAYRKIQKQPSPFGPFKFSDEKRVRTHEENLLKQARHKGYGEELGRKLSDVELLARLQHHGAATRFVDFSKNALVSLWFCVQANEDKTGLLLGLSTDGIGGSYEDEFEEQTYNELVENLEKYDYPFFVETPVVTKRIAAQHGVFLYSEVVNSKKGSLKLDKADSKNIYIAIDPTLKAIARQVLSQVYDIRAATLFPDIDGFSMLHSVNSSEKLHRW</sequence>
<proteinExistence type="predicted"/>
<gene>
    <name evidence="2" type="ORF">P5G61_05855</name>
</gene>
<dbReference type="EMBL" id="JAROCD010000003">
    <property type="protein sequence ID" value="MDN4600742.1"/>
    <property type="molecule type" value="Genomic_DNA"/>
</dbReference>
<evidence type="ECO:0000259" key="1">
    <source>
        <dbReference type="SMART" id="SM00901"/>
    </source>
</evidence>
<protein>
    <submittedName>
        <fullName evidence="2">FRG domain-containing protein</fullName>
    </submittedName>
</protein>
<evidence type="ECO:0000313" key="3">
    <source>
        <dbReference type="Proteomes" id="UP001174205"/>
    </source>
</evidence>